<comment type="caution">
    <text evidence="2">The sequence shown here is derived from an EMBL/GenBank/DDBJ whole genome shotgun (WGS) entry which is preliminary data.</text>
</comment>
<accession>A0ABD3Y1A1</accession>
<name>A0ABD3Y1A1_SINWO</name>
<dbReference type="CDD" id="cd09487">
    <property type="entry name" value="SAM_superfamily"/>
    <property type="match status" value="1"/>
</dbReference>
<evidence type="ECO:0008006" key="4">
    <source>
        <dbReference type="Google" id="ProtNLM"/>
    </source>
</evidence>
<sequence>MEYDTKEKDYSLREFYELYKDKLPTIIRVTEGHCGENLAETFDYGQVIRIHKECRQERVIAVQYNDQGTEECTYSFPVNSSMHFHLEEIYKNEKKTLTLEEVLNRRQLPVDVELTRKHLNQSECSISVKDPFITLRLRKRFDELCLLGNFIFDGDIDLQIVRIPLHLYAIRLSEVTGLRDKSKTDWKAFQTRLDRKANQLNFDAVAENPEIAKYKPKISSKLTSNEMEDAGSVYENLQLQTYINVNELFGKTQSSQRKPENPDLVCVYETVDLGPTGDKTGKEQRKKSSPKQATEPKKDAFKYHLPKQAFLSELASRFRKDQIPITKVSVGPQPPKIKPKPKLKGNAQESNISGQNTVKELSGKEVDNYITPVQSRLLSCSQPELNTRNTSSSPCVSDCYENMKIGRAEVRPMSISKSGTSQGFSVTQHSQCTSADVETRSISSNFEQKDGGNDQATIQVKNFKVNELGKWMTDRLRLGKYVERFAEELVDGATLLDLDENVLIQEFRFSPIEAKRLIKFAKEGHVPQ</sequence>
<dbReference type="SUPFAM" id="SSF47769">
    <property type="entry name" value="SAM/Pointed domain"/>
    <property type="match status" value="1"/>
</dbReference>
<gene>
    <name evidence="2" type="ORF">ACJMK2_003883</name>
</gene>
<evidence type="ECO:0000313" key="3">
    <source>
        <dbReference type="Proteomes" id="UP001634394"/>
    </source>
</evidence>
<keyword evidence="3" id="KW-1185">Reference proteome</keyword>
<dbReference type="InterPro" id="IPR013761">
    <property type="entry name" value="SAM/pointed_sf"/>
</dbReference>
<dbReference type="AlphaFoldDB" id="A0ABD3Y1A1"/>
<feature type="region of interest" description="Disordered" evidence="1">
    <location>
        <begin position="275"/>
        <end position="299"/>
    </location>
</feature>
<dbReference type="PANTHER" id="PTHR14454">
    <property type="entry name" value="GRB2-ASSOCIATED AND REGULATOR OF MAPK PROTEIN FAMILY MEMBER"/>
    <property type="match status" value="1"/>
</dbReference>
<dbReference type="Proteomes" id="UP001634394">
    <property type="component" value="Unassembled WGS sequence"/>
</dbReference>
<feature type="region of interest" description="Disordered" evidence="1">
    <location>
        <begin position="327"/>
        <end position="351"/>
    </location>
</feature>
<dbReference type="PANTHER" id="PTHR14454:SF11">
    <property type="entry name" value="SERRANO, ISOFORM F"/>
    <property type="match status" value="1"/>
</dbReference>
<evidence type="ECO:0000313" key="2">
    <source>
        <dbReference type="EMBL" id="KAL3891631.1"/>
    </source>
</evidence>
<organism evidence="2 3">
    <name type="scientific">Sinanodonta woodiana</name>
    <name type="common">Chinese pond mussel</name>
    <name type="synonym">Anodonta woodiana</name>
    <dbReference type="NCBI Taxonomy" id="1069815"/>
    <lineage>
        <taxon>Eukaryota</taxon>
        <taxon>Metazoa</taxon>
        <taxon>Spiralia</taxon>
        <taxon>Lophotrochozoa</taxon>
        <taxon>Mollusca</taxon>
        <taxon>Bivalvia</taxon>
        <taxon>Autobranchia</taxon>
        <taxon>Heteroconchia</taxon>
        <taxon>Palaeoheterodonta</taxon>
        <taxon>Unionida</taxon>
        <taxon>Unionoidea</taxon>
        <taxon>Unionidae</taxon>
        <taxon>Unioninae</taxon>
        <taxon>Sinanodonta</taxon>
    </lineage>
</organism>
<evidence type="ECO:0000256" key="1">
    <source>
        <dbReference type="SAM" id="MobiDB-lite"/>
    </source>
</evidence>
<dbReference type="EMBL" id="JBJQND010000001">
    <property type="protein sequence ID" value="KAL3891631.1"/>
    <property type="molecule type" value="Genomic_DNA"/>
</dbReference>
<reference evidence="2 3" key="1">
    <citation type="submission" date="2024-11" db="EMBL/GenBank/DDBJ databases">
        <title>Chromosome-level genome assembly of the freshwater bivalve Anodonta woodiana.</title>
        <authorList>
            <person name="Chen X."/>
        </authorList>
    </citation>
    <scope>NUCLEOTIDE SEQUENCE [LARGE SCALE GENOMIC DNA]</scope>
    <source>
        <strain evidence="2">MN2024</strain>
        <tissue evidence="2">Gills</tissue>
    </source>
</reference>
<protein>
    <recommendedName>
        <fullName evidence="4">SAM domain-containing protein</fullName>
    </recommendedName>
</protein>
<proteinExistence type="predicted"/>
<dbReference type="Gene3D" id="1.10.150.50">
    <property type="entry name" value="Transcription Factor, Ets-1"/>
    <property type="match status" value="1"/>
</dbReference>
<dbReference type="InterPro" id="IPR052281">
    <property type="entry name" value="GAREM"/>
</dbReference>